<keyword evidence="1" id="KW-0472">Membrane</keyword>
<comment type="caution">
    <text evidence="3">The sequence shown here is derived from an EMBL/GenBank/DDBJ whole genome shotgun (WGS) entry which is preliminary data.</text>
</comment>
<dbReference type="InterPro" id="IPR035965">
    <property type="entry name" value="PAS-like_dom_sf"/>
</dbReference>
<evidence type="ECO:0000313" key="3">
    <source>
        <dbReference type="EMBL" id="GAV19387.1"/>
    </source>
</evidence>
<keyword evidence="4" id="KW-1185">Reference proteome</keyword>
<gene>
    <name evidence="3" type="ORF">MMIC_P0321</name>
</gene>
<dbReference type="SMART" id="SM00091">
    <property type="entry name" value="PAS"/>
    <property type="match status" value="1"/>
</dbReference>
<dbReference type="NCBIfam" id="TIGR00229">
    <property type="entry name" value="sensory_box"/>
    <property type="match status" value="1"/>
</dbReference>
<evidence type="ECO:0000313" key="4">
    <source>
        <dbReference type="Proteomes" id="UP000231632"/>
    </source>
</evidence>
<dbReference type="STRING" id="1921010.MMIC_P0321"/>
<dbReference type="InterPro" id="IPR000014">
    <property type="entry name" value="PAS"/>
</dbReference>
<dbReference type="CDD" id="cd00130">
    <property type="entry name" value="PAS"/>
    <property type="match status" value="1"/>
</dbReference>
<dbReference type="SUPFAM" id="SSF55785">
    <property type="entry name" value="PYP-like sensor domain (PAS domain)"/>
    <property type="match status" value="1"/>
</dbReference>
<organism evidence="3 4">
    <name type="scientific">Mariprofundus micogutta</name>
    <dbReference type="NCBI Taxonomy" id="1921010"/>
    <lineage>
        <taxon>Bacteria</taxon>
        <taxon>Pseudomonadati</taxon>
        <taxon>Pseudomonadota</taxon>
        <taxon>Candidatius Mariprofundia</taxon>
        <taxon>Mariprofundales</taxon>
        <taxon>Mariprofundaceae</taxon>
        <taxon>Mariprofundus</taxon>
    </lineage>
</organism>
<dbReference type="Proteomes" id="UP000231632">
    <property type="component" value="Unassembled WGS sequence"/>
</dbReference>
<keyword evidence="1" id="KW-1133">Transmembrane helix</keyword>
<dbReference type="AlphaFoldDB" id="A0A1L8CKE5"/>
<keyword evidence="1" id="KW-0812">Transmembrane</keyword>
<feature type="transmembrane region" description="Helical" evidence="1">
    <location>
        <begin position="205"/>
        <end position="222"/>
    </location>
</feature>
<feature type="transmembrane region" description="Helical" evidence="1">
    <location>
        <begin position="12"/>
        <end position="32"/>
    </location>
</feature>
<dbReference type="Gene3D" id="3.30.450.20">
    <property type="entry name" value="PAS domain"/>
    <property type="match status" value="1"/>
</dbReference>
<sequence length="348" mass="39603">MRKVFTNWANLSSHAGAMLMAPAVLAIGVLAYSHFSWNKQMIEEAPLLDVVMEIKVELERTHMRLHEVERGMIILPAITEQKVLQEQHDHIIYNIDQTFESLANLDTYIAQLLTGTTIMGNVTLSHVEAKKSTDAELNEDLEKLKAAITTLKEYLTANLQGDAYQSFIYDSENDMMFDDAQEIAQSADDRVHEIIKEKLSLQRRVFLLFVIFFTLLSGYFVLKWKQLKDRHHNDLADLYLSVQAIDQSDEAIIIADRNGIIDLVNSRFCEVTGYESEDVIAQELSILDTGEHSIANDALPFVLEGMKWQLEVSCKGKNGGNYRSHTTIHPIRDRADNVAFCEIRQTIL</sequence>
<accession>A0A1L8CKE5</accession>
<reference evidence="3 4" key="1">
    <citation type="journal article" date="2017" name="Arch. Microbiol.">
        <title>Mariprofundus micogutta sp. nov., a novel iron-oxidizing zetaproteobacterium isolated from a deep-sea hydrothermal field at the Bayonnaise knoll of the Izu-Ogasawara arc, and a description of Mariprofundales ord. nov. and Zetaproteobacteria classis nov.</title>
        <authorList>
            <person name="Makita H."/>
            <person name="Tanaka E."/>
            <person name="Mitsunobu S."/>
            <person name="Miyazaki M."/>
            <person name="Nunoura T."/>
            <person name="Uematsu K."/>
            <person name="Takaki Y."/>
            <person name="Nishi S."/>
            <person name="Shimamura S."/>
            <person name="Takai K."/>
        </authorList>
    </citation>
    <scope>NUCLEOTIDE SEQUENCE [LARGE SCALE GENOMIC DNA]</scope>
    <source>
        <strain evidence="3 4">ET2</strain>
    </source>
</reference>
<protein>
    <submittedName>
        <fullName evidence="3">PAS fold protein</fullName>
    </submittedName>
</protein>
<dbReference type="RefSeq" id="WP_072658581.1">
    <property type="nucleotide sequence ID" value="NZ_BDFD01000002.1"/>
</dbReference>
<feature type="domain" description="PAS" evidence="2">
    <location>
        <begin position="243"/>
        <end position="306"/>
    </location>
</feature>
<dbReference type="EMBL" id="BDFD01000002">
    <property type="protein sequence ID" value="GAV19387.1"/>
    <property type="molecule type" value="Genomic_DNA"/>
</dbReference>
<dbReference type="PROSITE" id="PS50112">
    <property type="entry name" value="PAS"/>
    <property type="match status" value="1"/>
</dbReference>
<name>A0A1L8CKE5_9PROT</name>
<proteinExistence type="predicted"/>
<evidence type="ECO:0000256" key="1">
    <source>
        <dbReference type="SAM" id="Phobius"/>
    </source>
</evidence>
<dbReference type="Pfam" id="PF13426">
    <property type="entry name" value="PAS_9"/>
    <property type="match status" value="1"/>
</dbReference>
<evidence type="ECO:0000259" key="2">
    <source>
        <dbReference type="PROSITE" id="PS50112"/>
    </source>
</evidence>
<dbReference type="OrthoDB" id="5291238at2"/>